<sequence length="312" mass="34866">MTAFWPAATATSTTLRAPGGFKPMPLSTRRLTILDRPFIAASWSGVYSPMYKTWTAQLANTHTMSTSNRGRTFDVYDSGKKADGDRVPEKIPGEEAVRRFRCENEPPVNMLNNSIGKKAAEQDWLSELPGFDFVERIFEKAKELGLDLADFKRTMQVLLQGSAGADTLDHIDHNGVITKIDPWSGLKLRKMSSNRSVDGVRAFARTEKCSSNTFIILAELQWPSVTNDDHHKDLLRVLEIAMMLSEADLETERSNTWPDRNDFGRAEATLDEEKQSEGKHDETKHSAGKHEQGVFGTAIKGAATQADEIEYE</sequence>
<comment type="caution">
    <text evidence="2">The sequence shown here is derived from an EMBL/GenBank/DDBJ whole genome shotgun (WGS) entry which is preliminary data.</text>
</comment>
<feature type="region of interest" description="Disordered" evidence="1">
    <location>
        <begin position="249"/>
        <end position="312"/>
    </location>
</feature>
<keyword evidence="3" id="KW-1185">Reference proteome</keyword>
<reference evidence="2 3" key="1">
    <citation type="submission" date="2020-01" db="EMBL/GenBank/DDBJ databases">
        <title>Identification and distribution of gene clusters putatively required for synthesis of sphingolipid metabolism inhibitors in phylogenetically diverse species of the filamentous fungus Fusarium.</title>
        <authorList>
            <person name="Kim H.-S."/>
            <person name="Busman M."/>
            <person name="Brown D.W."/>
            <person name="Divon H."/>
            <person name="Uhlig S."/>
            <person name="Proctor R.H."/>
        </authorList>
    </citation>
    <scope>NUCLEOTIDE SEQUENCE [LARGE SCALE GENOMIC DNA]</scope>
    <source>
        <strain evidence="2 3">NRRL 20459</strain>
    </source>
</reference>
<evidence type="ECO:0000313" key="2">
    <source>
        <dbReference type="EMBL" id="KAF4467510.1"/>
    </source>
</evidence>
<name>A0A8H4LFQ9_9HYPO</name>
<proteinExistence type="predicted"/>
<dbReference type="EMBL" id="JAADYS010000738">
    <property type="protein sequence ID" value="KAF4467510.1"/>
    <property type="molecule type" value="Genomic_DNA"/>
</dbReference>
<gene>
    <name evidence="2" type="ORF">FALBO_5615</name>
</gene>
<evidence type="ECO:0000313" key="3">
    <source>
        <dbReference type="Proteomes" id="UP000554235"/>
    </source>
</evidence>
<dbReference type="OrthoDB" id="4161428at2759"/>
<protein>
    <submittedName>
        <fullName evidence="2">Uncharacterized protein</fullName>
    </submittedName>
</protein>
<dbReference type="Proteomes" id="UP000554235">
    <property type="component" value="Unassembled WGS sequence"/>
</dbReference>
<feature type="compositionally biased region" description="Basic and acidic residues" evidence="1">
    <location>
        <begin position="271"/>
        <end position="292"/>
    </location>
</feature>
<accession>A0A8H4LFQ9</accession>
<dbReference type="AlphaFoldDB" id="A0A8H4LFQ9"/>
<organism evidence="2 3">
    <name type="scientific">Fusarium albosuccineum</name>
    <dbReference type="NCBI Taxonomy" id="1237068"/>
    <lineage>
        <taxon>Eukaryota</taxon>
        <taxon>Fungi</taxon>
        <taxon>Dikarya</taxon>
        <taxon>Ascomycota</taxon>
        <taxon>Pezizomycotina</taxon>
        <taxon>Sordariomycetes</taxon>
        <taxon>Hypocreomycetidae</taxon>
        <taxon>Hypocreales</taxon>
        <taxon>Nectriaceae</taxon>
        <taxon>Fusarium</taxon>
        <taxon>Fusarium decemcellulare species complex</taxon>
    </lineage>
</organism>
<evidence type="ECO:0000256" key="1">
    <source>
        <dbReference type="SAM" id="MobiDB-lite"/>
    </source>
</evidence>